<dbReference type="GO" id="GO:0003676">
    <property type="term" value="F:nucleic acid binding"/>
    <property type="evidence" value="ECO:0007669"/>
    <property type="project" value="InterPro"/>
</dbReference>
<name>A0A7D9I949_PARCT</name>
<dbReference type="PANTHER" id="PTHR37984">
    <property type="entry name" value="PROTEIN CBG26694"/>
    <property type="match status" value="1"/>
</dbReference>
<dbReference type="InterPro" id="IPR001584">
    <property type="entry name" value="Integrase_cat-core"/>
</dbReference>
<dbReference type="Pfam" id="PF00665">
    <property type="entry name" value="rve"/>
    <property type="match status" value="1"/>
</dbReference>
<dbReference type="GO" id="GO:0003964">
    <property type="term" value="F:RNA-directed DNA polymerase activity"/>
    <property type="evidence" value="ECO:0007669"/>
    <property type="project" value="UniProtKB-KW"/>
</dbReference>
<dbReference type="GO" id="GO:0016787">
    <property type="term" value="F:hydrolase activity"/>
    <property type="evidence" value="ECO:0007669"/>
    <property type="project" value="UniProtKB-KW"/>
</dbReference>
<keyword evidence="6" id="KW-0695">RNA-directed DNA polymerase</keyword>
<sequence>MSDLAGFEPPRIDWTPGPDLPQRLKRFRQKCELLFDGPLKDRTVKQKCRYVLLWVGDYALDLYNTWNLSEADQDKLDEYWKRFEHHVKPQSNHLLNRFYLRNLKQNSRPLDEFLTYSPRGNMNRAEQCPNIGANPNQINSLSTEQRENVLIETRLTAETYHKYTIPVVCKIDTGAELNVLSKHDYETIVPNPKRRRLEPPNIKITAYGGHEIRNIGTCQLYIHHMDEVKPIVFNVTDVEGSAILGCQTSRDLRLVQFPCKIMHVHASTPTLSNSQNVVKRATPLNKETLLKEYPDRFEGLGTLKDMKPYHITLQPDAEPVIHPPRQVPVHLRNHFKQEIDNMLKLGVITPVEKPTDWVNSVVLSETTNSKGEIVKVRLCLDPRDLNKWVKREHYRTRTIDELVTELKDAKFFTVVDARKGYWHVPLDTESSYLTTFSTPFGRYRFNRLPFGLVVSQDIFQKQLDTAFEGLDGITGIADDTFVYGSSEEEHDANLVKLMERAQVKGVVFNREKLQFKCMKPDNKKVSAILGMKPPEDAKSLQSFLGLVSYLTRYSGSLATLSSPLRDLFKKDVAYCWGAEYTRAFDEVKKEVSSLGVLRYFDPDAESLKGLGAVLLQGGQPVCYASKALTEAEQRYSNIEREALGVVWGHERFHYFVYGKKCIVHTDHKSLETIFRKKLSSCPSRLQRFVLRALKYDVTVTYVKGEQVPIADALSRVSPQAVPLKGKLPQLDIHQITNTLPASPIKLQQIRNETADDPVLNKQREVVYQGWPATREQCPQLLHDYWNFREELTIEDGLILKQERMVMPPNLREEVLTSPIHEGHLGQEKCLLQARSAVFWPGITKDVIKVVESCDACQKHQHEYSKFPIVRKLTSTTSHAIINHLKSIFAEYGIPDKLVTDNGPQYVSREFQQFAGVYGFEHTTSSPMYPQSNGSSERMVQTVKGILKKCDEDGTDPYLGLLSYRSSPVSHRLKSPSELLNSRKLRTTLPMAKRARVNNDTSITKNELHRRQGQQALYYNRTAGPILKPFNEGEPVNIYDHHSKTWEPGTIIKLANEPRSYIVKNNRTESIYRRTRTQLRPNSIQKQQAKPQSMQFLRPVAPFRPSCNRKQETEPPMIESREESAPPEDQLCRSVAAILCN</sequence>
<evidence type="ECO:0000256" key="6">
    <source>
        <dbReference type="ARBA" id="ARBA00022918"/>
    </source>
</evidence>
<dbReference type="PROSITE" id="PS50994">
    <property type="entry name" value="INTEGRASE"/>
    <property type="match status" value="1"/>
</dbReference>
<keyword evidence="3" id="KW-0540">Nuclease</keyword>
<dbReference type="Gene3D" id="1.10.340.70">
    <property type="match status" value="1"/>
</dbReference>
<dbReference type="SUPFAM" id="SSF53098">
    <property type="entry name" value="Ribonuclease H-like"/>
    <property type="match status" value="1"/>
</dbReference>
<keyword evidence="2" id="KW-0548">Nucleotidyltransferase</keyword>
<dbReference type="CDD" id="cd01647">
    <property type="entry name" value="RT_LTR"/>
    <property type="match status" value="1"/>
</dbReference>
<dbReference type="Pfam" id="PF00078">
    <property type="entry name" value="RVT_1"/>
    <property type="match status" value="1"/>
</dbReference>
<reference evidence="8" key="1">
    <citation type="submission" date="2020-04" db="EMBL/GenBank/DDBJ databases">
        <authorList>
            <person name="Alioto T."/>
            <person name="Alioto T."/>
            <person name="Gomez Garrido J."/>
        </authorList>
    </citation>
    <scope>NUCLEOTIDE SEQUENCE</scope>
    <source>
        <strain evidence="8">A484AB</strain>
    </source>
</reference>
<keyword evidence="4" id="KW-0255">Endonuclease</keyword>
<dbReference type="Gene3D" id="3.30.420.10">
    <property type="entry name" value="Ribonuclease H-like superfamily/Ribonuclease H"/>
    <property type="match status" value="1"/>
</dbReference>
<dbReference type="FunFam" id="1.10.340.70:FF:000003">
    <property type="entry name" value="Protein CBG25708"/>
    <property type="match status" value="1"/>
</dbReference>
<dbReference type="PROSITE" id="PS50878">
    <property type="entry name" value="RT_POL"/>
    <property type="match status" value="1"/>
</dbReference>
<dbReference type="InterPro" id="IPR041373">
    <property type="entry name" value="RT_RNaseH"/>
</dbReference>
<evidence type="ECO:0000256" key="7">
    <source>
        <dbReference type="SAM" id="MobiDB-lite"/>
    </source>
</evidence>
<evidence type="ECO:0000256" key="4">
    <source>
        <dbReference type="ARBA" id="ARBA00022759"/>
    </source>
</evidence>
<evidence type="ECO:0000313" key="9">
    <source>
        <dbReference type="Proteomes" id="UP001152795"/>
    </source>
</evidence>
<accession>A0A7D9I949</accession>
<dbReference type="InterPro" id="IPR012337">
    <property type="entry name" value="RNaseH-like_sf"/>
</dbReference>
<dbReference type="SUPFAM" id="SSF56672">
    <property type="entry name" value="DNA/RNA polymerases"/>
    <property type="match status" value="1"/>
</dbReference>
<dbReference type="InterPro" id="IPR043502">
    <property type="entry name" value="DNA/RNA_pol_sf"/>
</dbReference>
<dbReference type="InterPro" id="IPR041588">
    <property type="entry name" value="Integrase_H2C2"/>
</dbReference>
<dbReference type="OrthoDB" id="5984281at2759"/>
<dbReference type="Gene3D" id="3.30.70.270">
    <property type="match status" value="2"/>
</dbReference>
<keyword evidence="5" id="KW-0378">Hydrolase</keyword>
<dbReference type="EMBL" id="CACRXK020003746">
    <property type="protein sequence ID" value="CAB4000064.1"/>
    <property type="molecule type" value="Genomic_DNA"/>
</dbReference>
<evidence type="ECO:0000256" key="3">
    <source>
        <dbReference type="ARBA" id="ARBA00022722"/>
    </source>
</evidence>
<dbReference type="GO" id="GO:0004519">
    <property type="term" value="F:endonuclease activity"/>
    <property type="evidence" value="ECO:0007669"/>
    <property type="project" value="UniProtKB-KW"/>
</dbReference>
<dbReference type="Gene3D" id="3.10.10.10">
    <property type="entry name" value="HIV Type 1 Reverse Transcriptase, subunit A, domain 1"/>
    <property type="match status" value="1"/>
</dbReference>
<dbReference type="GO" id="GO:0015074">
    <property type="term" value="P:DNA integration"/>
    <property type="evidence" value="ECO:0007669"/>
    <property type="project" value="InterPro"/>
</dbReference>
<dbReference type="FunFam" id="3.30.420.10:FF:000063">
    <property type="entry name" value="Retrovirus-related Pol polyprotein from transposon 297-like Protein"/>
    <property type="match status" value="1"/>
</dbReference>
<dbReference type="Pfam" id="PF17921">
    <property type="entry name" value="Integrase_H2C2"/>
    <property type="match status" value="1"/>
</dbReference>
<dbReference type="AlphaFoldDB" id="A0A7D9I949"/>
<evidence type="ECO:0000256" key="1">
    <source>
        <dbReference type="ARBA" id="ARBA00022679"/>
    </source>
</evidence>
<dbReference type="PANTHER" id="PTHR37984:SF7">
    <property type="entry name" value="INTEGRASE CATALYTIC DOMAIN-CONTAINING PROTEIN"/>
    <property type="match status" value="1"/>
</dbReference>
<feature type="compositionally biased region" description="Basic and acidic residues" evidence="7">
    <location>
        <begin position="1108"/>
        <end position="1123"/>
    </location>
</feature>
<evidence type="ECO:0000313" key="8">
    <source>
        <dbReference type="EMBL" id="CAB4000064.1"/>
    </source>
</evidence>
<comment type="caution">
    <text evidence="8">The sequence shown here is derived from an EMBL/GenBank/DDBJ whole genome shotgun (WGS) entry which is preliminary data.</text>
</comment>
<proteinExistence type="predicted"/>
<dbReference type="InterPro" id="IPR036397">
    <property type="entry name" value="RNaseH_sf"/>
</dbReference>
<keyword evidence="1" id="KW-0808">Transferase</keyword>
<protein>
    <submittedName>
        <fullName evidence="8">Retrovirus-related Pol poly from transposon</fullName>
    </submittedName>
</protein>
<dbReference type="InterPro" id="IPR000477">
    <property type="entry name" value="RT_dom"/>
</dbReference>
<organism evidence="8 9">
    <name type="scientific">Paramuricea clavata</name>
    <name type="common">Red gorgonian</name>
    <name type="synonym">Violescent sea-whip</name>
    <dbReference type="NCBI Taxonomy" id="317549"/>
    <lineage>
        <taxon>Eukaryota</taxon>
        <taxon>Metazoa</taxon>
        <taxon>Cnidaria</taxon>
        <taxon>Anthozoa</taxon>
        <taxon>Octocorallia</taxon>
        <taxon>Malacalcyonacea</taxon>
        <taxon>Plexauridae</taxon>
        <taxon>Paramuricea</taxon>
    </lineage>
</organism>
<dbReference type="CDD" id="cd09274">
    <property type="entry name" value="RNase_HI_RT_Ty3"/>
    <property type="match status" value="1"/>
</dbReference>
<dbReference type="Pfam" id="PF17917">
    <property type="entry name" value="RT_RNaseH"/>
    <property type="match status" value="1"/>
</dbReference>
<dbReference type="CDD" id="cd05481">
    <property type="entry name" value="retropepsin_like_LTR_1"/>
    <property type="match status" value="1"/>
</dbReference>
<evidence type="ECO:0000256" key="2">
    <source>
        <dbReference type="ARBA" id="ARBA00022695"/>
    </source>
</evidence>
<dbReference type="InterPro" id="IPR043128">
    <property type="entry name" value="Rev_trsase/Diguanyl_cyclase"/>
</dbReference>
<dbReference type="InterPro" id="IPR050951">
    <property type="entry name" value="Retrovirus_Pol_polyprotein"/>
</dbReference>
<gene>
    <name evidence="8" type="ORF">PACLA_8A036631</name>
</gene>
<keyword evidence="9" id="KW-1185">Reference proteome</keyword>
<dbReference type="FunFam" id="3.30.70.270:FF:000063">
    <property type="entry name" value="Zinc knuckle domaincontaining protein"/>
    <property type="match status" value="1"/>
</dbReference>
<feature type="region of interest" description="Disordered" evidence="7">
    <location>
        <begin position="1103"/>
        <end position="1127"/>
    </location>
</feature>
<evidence type="ECO:0000256" key="5">
    <source>
        <dbReference type="ARBA" id="ARBA00022801"/>
    </source>
</evidence>
<dbReference type="Proteomes" id="UP001152795">
    <property type="component" value="Unassembled WGS sequence"/>
</dbReference>